<evidence type="ECO:0000256" key="2">
    <source>
        <dbReference type="ARBA" id="ARBA00004613"/>
    </source>
</evidence>
<proteinExistence type="inferred from homology"/>
<dbReference type="Pfam" id="PF21258">
    <property type="entry name" value="Glyco_hydro_120_ins"/>
    <property type="match status" value="1"/>
</dbReference>
<dbReference type="Pfam" id="PF13229">
    <property type="entry name" value="Beta_helix"/>
    <property type="match status" value="1"/>
</dbReference>
<dbReference type="InterPro" id="IPR052052">
    <property type="entry name" value="Polysaccharide_Lyase_9"/>
</dbReference>
<feature type="domain" description="Right handed beta helix" evidence="9">
    <location>
        <begin position="263"/>
        <end position="448"/>
    </location>
</feature>
<dbReference type="GO" id="GO:0016837">
    <property type="term" value="F:carbon-oxygen lyase activity, acting on polysaccharides"/>
    <property type="evidence" value="ECO:0007669"/>
    <property type="project" value="TreeGrafter"/>
</dbReference>
<dbReference type="Gene3D" id="2.160.20.10">
    <property type="entry name" value="Single-stranded right-handed beta-helix, Pectin lyase-like"/>
    <property type="match status" value="2"/>
</dbReference>
<evidence type="ECO:0000313" key="13">
    <source>
        <dbReference type="Proteomes" id="UP000036847"/>
    </source>
</evidence>
<evidence type="ECO:0000259" key="9">
    <source>
        <dbReference type="Pfam" id="PF13229"/>
    </source>
</evidence>
<feature type="domain" description="Glycoside hydrolase 120 insertion" evidence="10">
    <location>
        <begin position="115"/>
        <end position="214"/>
    </location>
</feature>
<reference evidence="11" key="1">
    <citation type="book" date="2014" name="THE 24TH EUROPEAN CONGRESS OF CLINICAL MICROBIOLOGY AND INFECTIOUS DISEASES" publisher="ECCMID 2014" city="Barcelona, Spain">
        <title>Identification of resistance genes in three multidrug-resistant Bacteroides fragilis isolates by whole genome sequencing.</title>
        <editorList>
            <person name="Unknown"/>
            <person name="A."/>
        </editorList>
        <authorList>
            <person name="Sydenham T.V."/>
            <person name="Hasman H."/>
            <person name="Wang M."/>
            <person name="Soki J."/>
            <person name="Nagy E."/>
            <person name="Justesen U.S."/>
        </authorList>
    </citation>
    <scope>NUCLEOTIDE SEQUENCE</scope>
    <source>
        <strain evidence="11">DCMOUH0018B</strain>
        <strain evidence="12">DCMSKEJBY0001B</strain>
    </source>
</reference>
<reference evidence="12 13" key="3">
    <citation type="submission" date="2019-03" db="EMBL/GenBank/DDBJ databases">
        <title>Complete genome assembly of MDR B. fragilis.</title>
        <authorList>
            <person name="Sydenham T.V."/>
            <person name="Hasman H."/>
            <person name="Justesen U.S."/>
        </authorList>
    </citation>
    <scope>NUCLEOTIDE SEQUENCE [LARGE SCALE GENOMIC DNA]</scope>
    <source>
        <strain evidence="12 13">DCMSKEJBY0001B</strain>
    </source>
</reference>
<accession>A0A0I9S4G0</accession>
<dbReference type="EMBL" id="CP036546">
    <property type="protein sequence ID" value="QCQ44656.1"/>
    <property type="molecule type" value="Genomic_DNA"/>
</dbReference>
<dbReference type="InterPro" id="IPR039448">
    <property type="entry name" value="Beta_helix"/>
</dbReference>
<evidence type="ECO:0000256" key="7">
    <source>
        <dbReference type="ARBA" id="ARBA00023239"/>
    </source>
</evidence>
<protein>
    <submittedName>
        <fullName evidence="11">Xylosidase</fullName>
    </submittedName>
</protein>
<dbReference type="PANTHER" id="PTHR40088">
    <property type="entry name" value="PECTATE LYASE (EUROFUNG)"/>
    <property type="match status" value="1"/>
</dbReference>
<comment type="subcellular location">
    <subcellularLocation>
        <location evidence="2">Secreted</location>
    </subcellularLocation>
</comment>
<dbReference type="GO" id="GO:0046872">
    <property type="term" value="F:metal ion binding"/>
    <property type="evidence" value="ECO:0007669"/>
    <property type="project" value="UniProtKB-KW"/>
</dbReference>
<dbReference type="PATRIC" id="fig|817.51.peg.3809"/>
<evidence type="ECO:0000256" key="8">
    <source>
        <dbReference type="ARBA" id="ARBA00038263"/>
    </source>
</evidence>
<keyword evidence="6" id="KW-0106">Calcium</keyword>
<comment type="similarity">
    <text evidence="8">Belongs to the polysaccharide lyase 9 family.</text>
</comment>
<keyword evidence="5" id="KW-0732">Signal</keyword>
<name>A0A0I9S4G0_BACFG</name>
<dbReference type="OrthoDB" id="9767990at2"/>
<organism evidence="11">
    <name type="scientific">Bacteroides fragilis</name>
    <dbReference type="NCBI Taxonomy" id="817"/>
    <lineage>
        <taxon>Bacteria</taxon>
        <taxon>Pseudomonadati</taxon>
        <taxon>Bacteroidota</taxon>
        <taxon>Bacteroidia</taxon>
        <taxon>Bacteroidales</taxon>
        <taxon>Bacteroidaceae</taxon>
        <taxon>Bacteroides</taxon>
    </lineage>
</organism>
<evidence type="ECO:0000313" key="11">
    <source>
        <dbReference type="EMBL" id="KFX72448.1"/>
    </source>
</evidence>
<dbReference type="PANTHER" id="PTHR40088:SF1">
    <property type="entry name" value="PECTATE LYASE PEL9"/>
    <property type="match status" value="1"/>
</dbReference>
<keyword evidence="4" id="KW-0479">Metal-binding</keyword>
<evidence type="ECO:0000256" key="4">
    <source>
        <dbReference type="ARBA" id="ARBA00022723"/>
    </source>
</evidence>
<dbReference type="RefSeq" id="WP_032536856.1">
    <property type="nucleotide sequence ID" value="NZ_CABJEQ010000024.1"/>
</dbReference>
<dbReference type="EMBL" id="JMZZ02000228">
    <property type="protein sequence ID" value="KFX72448.1"/>
    <property type="molecule type" value="Genomic_DNA"/>
</dbReference>
<keyword evidence="3" id="KW-0964">Secreted</keyword>
<sequence length="630" mass="71065">MGNFEYLYTKSAILLFALFVTTDVYSNCVESCPSGREIHVSSSRGNDSYGGEEARPLKTIQAAANIARPGDVITVHEGVYREWVNPPVGGETADKPIIYQAAGGEYVEIKGSERIKNWKRLSNTTWSVAISNNIFAAFNPYADTLKGDWLEKGKWAHTGEVYLNDRALTEAPRLENVLLNKTDSALWFCKVTKDTTYLWANFGQKDPNEELTEINVRQAVFYPEKPFVNYIVVRGFRMSHAATPWAPPTAEQIGLVGTHWSKGWIIENNTISHSKCVGITLGKYGDEWDNKSESVEGYIQTTQRALENGWDEKRIGNHLVRNNHISYCGQAGIAGSLGAVFSRIETNVIHDIGLQETFWGYELAGIKLHAAVDVMISGNHIYRTEGGIWLDWMAQGTRIKGNLLHDNQTQDLSLEVNHGPILIDHNLFLSPELAQIRLSQGVAFVNNLIAWEIWPTDSVDKRETPYLEPHGTSIIGFHDCPCGNVSYFNNIFMRTDLTPYDQCRLPVQMKDNVFWSGAIPSIHETMCAVDTTQHLVGIRKCEDGWYLQIDVPESWEKEKKWVIPTVGQLRYAIISNQAFDKMGGLPVSLKEDYWGKRRKSKITYCPGPIEFEAKGLQMIKVFCEDEKIVL</sequence>
<evidence type="ECO:0000256" key="1">
    <source>
        <dbReference type="ARBA" id="ARBA00001913"/>
    </source>
</evidence>
<dbReference type="InterPro" id="IPR012334">
    <property type="entry name" value="Pectin_lyas_fold"/>
</dbReference>
<dbReference type="SUPFAM" id="SSF51126">
    <property type="entry name" value="Pectin lyase-like"/>
    <property type="match status" value="1"/>
</dbReference>
<dbReference type="Proteomes" id="UP000036847">
    <property type="component" value="Chromosome"/>
</dbReference>
<dbReference type="GO" id="GO:0005576">
    <property type="term" value="C:extracellular region"/>
    <property type="evidence" value="ECO:0007669"/>
    <property type="project" value="UniProtKB-SubCell"/>
</dbReference>
<dbReference type="InterPro" id="IPR006626">
    <property type="entry name" value="PbH1"/>
</dbReference>
<evidence type="ECO:0000256" key="6">
    <source>
        <dbReference type="ARBA" id="ARBA00022837"/>
    </source>
</evidence>
<reference evidence="11" key="2">
    <citation type="submission" date="2014-07" db="EMBL/GenBank/DDBJ databases">
        <title>Genetics and epidemiology of antimicrobial resistance in B. fragilis group.</title>
        <authorList>
            <person name="Sydenham T.V."/>
            <person name="Hasman H."/>
            <person name="Kemp M."/>
            <person name="Justesen U.S."/>
        </authorList>
    </citation>
    <scope>NUCLEOTIDE SEQUENCE [LARGE SCALE GENOMIC DNA]</scope>
    <source>
        <strain evidence="11">DCMOUH0018B</strain>
    </source>
</reference>
<dbReference type="InterPro" id="IPR049169">
    <property type="entry name" value="Glyco_hydro_120_ins"/>
</dbReference>
<gene>
    <name evidence="12" type="ORF">EC80_007270</name>
    <name evidence="11" type="ORF">EE52_0223480</name>
</gene>
<evidence type="ECO:0000259" key="10">
    <source>
        <dbReference type="Pfam" id="PF21258"/>
    </source>
</evidence>
<evidence type="ECO:0000313" key="12">
    <source>
        <dbReference type="EMBL" id="QCQ44656.1"/>
    </source>
</evidence>
<evidence type="ECO:0000256" key="5">
    <source>
        <dbReference type="ARBA" id="ARBA00022729"/>
    </source>
</evidence>
<dbReference type="SMART" id="SM00710">
    <property type="entry name" value="PbH1"/>
    <property type="match status" value="4"/>
</dbReference>
<evidence type="ECO:0000256" key="3">
    <source>
        <dbReference type="ARBA" id="ARBA00022525"/>
    </source>
</evidence>
<keyword evidence="7" id="KW-0456">Lyase</keyword>
<dbReference type="InterPro" id="IPR011050">
    <property type="entry name" value="Pectin_lyase_fold/virulence"/>
</dbReference>
<comment type="cofactor">
    <cofactor evidence="1">
        <name>Ca(2+)</name>
        <dbReference type="ChEBI" id="CHEBI:29108"/>
    </cofactor>
</comment>
<dbReference type="AlphaFoldDB" id="A0A0I9S4G0"/>